<dbReference type="EMBL" id="ML978072">
    <property type="protein sequence ID" value="KAF2012582.1"/>
    <property type="molecule type" value="Genomic_DNA"/>
</dbReference>
<evidence type="ECO:0000256" key="1">
    <source>
        <dbReference type="ARBA" id="ARBA00023242"/>
    </source>
</evidence>
<dbReference type="PROSITE" id="PS50048">
    <property type="entry name" value="ZN2_CY6_FUNGAL_2"/>
    <property type="match status" value="1"/>
</dbReference>
<dbReference type="InterPro" id="IPR036864">
    <property type="entry name" value="Zn2-C6_fun-type_DNA-bd_sf"/>
</dbReference>
<dbReference type="PANTHER" id="PTHR47784:SF5">
    <property type="entry name" value="STEROL UPTAKE CONTROL PROTEIN 2"/>
    <property type="match status" value="1"/>
</dbReference>
<dbReference type="Gene3D" id="4.10.240.10">
    <property type="entry name" value="Zn(2)-C6 fungal-type DNA-binding domain"/>
    <property type="match status" value="1"/>
</dbReference>
<dbReference type="AlphaFoldDB" id="A0A6A5XHJ0"/>
<dbReference type="OrthoDB" id="5386330at2759"/>
<dbReference type="InterPro" id="IPR001138">
    <property type="entry name" value="Zn2Cys6_DnaBD"/>
</dbReference>
<feature type="domain" description="Zn(2)-C6 fungal-type" evidence="2">
    <location>
        <begin position="19"/>
        <end position="49"/>
    </location>
</feature>
<sequence>MMPSDKVYKKRPHRKVKSGCIICKRRKIKCNEEKPQCANCARYSAECIYPSLSSEVVTSNGVMISTTPPSVQTPESMPYDEPVTPQYPIGSGDIPMRDLALLHHWTCSTSLGFGDDFPGAADPWRIDAPIIGQRFPFLMRGILSIAAIHLARISSDLPTRHKYIRLGAYHQDLALPEYRKALTDVTEENVAAVLVSAALAMVYSFAAPPKDSSSAYNHDARGWLFLHRGVREIPPQWAEWITKGPFKDEMRRRTLPRVDPTLNPEDYRLVRLYTLISQLPVEEREQRPHYEDAIYWLRQAFAHVYAPPEVHLGFKYAMLLWIERIPQGFTDLIQKEEPLAFVLLAHAYVLIKRTEACWWNPGLAKYLMSELQDHLSADLRPWVAWPLQVCGLT</sequence>
<dbReference type="Proteomes" id="UP000799778">
    <property type="component" value="Unassembled WGS sequence"/>
</dbReference>
<accession>A0A6A5XHJ0</accession>
<dbReference type="SMART" id="SM00066">
    <property type="entry name" value="GAL4"/>
    <property type="match status" value="1"/>
</dbReference>
<evidence type="ECO:0000313" key="4">
    <source>
        <dbReference type="Proteomes" id="UP000799778"/>
    </source>
</evidence>
<gene>
    <name evidence="3" type="ORF">BU24DRAFT_254746</name>
</gene>
<dbReference type="InterPro" id="IPR053157">
    <property type="entry name" value="Sterol_Uptake_Regulator"/>
</dbReference>
<dbReference type="GO" id="GO:0001228">
    <property type="term" value="F:DNA-binding transcription activator activity, RNA polymerase II-specific"/>
    <property type="evidence" value="ECO:0007669"/>
    <property type="project" value="TreeGrafter"/>
</dbReference>
<organism evidence="3 4">
    <name type="scientific">Aaosphaeria arxii CBS 175.79</name>
    <dbReference type="NCBI Taxonomy" id="1450172"/>
    <lineage>
        <taxon>Eukaryota</taxon>
        <taxon>Fungi</taxon>
        <taxon>Dikarya</taxon>
        <taxon>Ascomycota</taxon>
        <taxon>Pezizomycotina</taxon>
        <taxon>Dothideomycetes</taxon>
        <taxon>Pleosporomycetidae</taxon>
        <taxon>Pleosporales</taxon>
        <taxon>Pleosporales incertae sedis</taxon>
        <taxon>Aaosphaeria</taxon>
    </lineage>
</organism>
<evidence type="ECO:0000313" key="3">
    <source>
        <dbReference type="EMBL" id="KAF2012582.1"/>
    </source>
</evidence>
<proteinExistence type="predicted"/>
<dbReference type="PANTHER" id="PTHR47784">
    <property type="entry name" value="STEROL UPTAKE CONTROL PROTEIN 2"/>
    <property type="match status" value="1"/>
</dbReference>
<reference evidence="3" key="1">
    <citation type="journal article" date="2020" name="Stud. Mycol.">
        <title>101 Dothideomycetes genomes: a test case for predicting lifestyles and emergence of pathogens.</title>
        <authorList>
            <person name="Haridas S."/>
            <person name="Albert R."/>
            <person name="Binder M."/>
            <person name="Bloem J."/>
            <person name="Labutti K."/>
            <person name="Salamov A."/>
            <person name="Andreopoulos B."/>
            <person name="Baker S."/>
            <person name="Barry K."/>
            <person name="Bills G."/>
            <person name="Bluhm B."/>
            <person name="Cannon C."/>
            <person name="Castanera R."/>
            <person name="Culley D."/>
            <person name="Daum C."/>
            <person name="Ezra D."/>
            <person name="Gonzalez J."/>
            <person name="Henrissat B."/>
            <person name="Kuo A."/>
            <person name="Liang C."/>
            <person name="Lipzen A."/>
            <person name="Lutzoni F."/>
            <person name="Magnuson J."/>
            <person name="Mondo S."/>
            <person name="Nolan M."/>
            <person name="Ohm R."/>
            <person name="Pangilinan J."/>
            <person name="Park H.-J."/>
            <person name="Ramirez L."/>
            <person name="Alfaro M."/>
            <person name="Sun H."/>
            <person name="Tritt A."/>
            <person name="Yoshinaga Y."/>
            <person name="Zwiers L.-H."/>
            <person name="Turgeon B."/>
            <person name="Goodwin S."/>
            <person name="Spatafora J."/>
            <person name="Crous P."/>
            <person name="Grigoriev I."/>
        </authorList>
    </citation>
    <scope>NUCLEOTIDE SEQUENCE</scope>
    <source>
        <strain evidence="3">CBS 175.79</strain>
    </source>
</reference>
<dbReference type="GeneID" id="54279837"/>
<keyword evidence="4" id="KW-1185">Reference proteome</keyword>
<protein>
    <recommendedName>
        <fullName evidence="2">Zn(2)-C6 fungal-type domain-containing protein</fullName>
    </recommendedName>
</protein>
<dbReference type="PROSITE" id="PS00463">
    <property type="entry name" value="ZN2_CY6_FUNGAL_1"/>
    <property type="match status" value="1"/>
</dbReference>
<dbReference type="CDD" id="cd00067">
    <property type="entry name" value="GAL4"/>
    <property type="match status" value="1"/>
</dbReference>
<dbReference type="RefSeq" id="XP_033380921.1">
    <property type="nucleotide sequence ID" value="XM_033522440.1"/>
</dbReference>
<evidence type="ECO:0000259" key="2">
    <source>
        <dbReference type="PROSITE" id="PS50048"/>
    </source>
</evidence>
<name>A0A6A5XHJ0_9PLEO</name>
<dbReference type="SUPFAM" id="SSF57701">
    <property type="entry name" value="Zn2/Cys6 DNA-binding domain"/>
    <property type="match status" value="1"/>
</dbReference>
<dbReference type="Pfam" id="PF00172">
    <property type="entry name" value="Zn_clus"/>
    <property type="match status" value="1"/>
</dbReference>
<dbReference type="GO" id="GO:0008270">
    <property type="term" value="F:zinc ion binding"/>
    <property type="evidence" value="ECO:0007669"/>
    <property type="project" value="InterPro"/>
</dbReference>
<keyword evidence="1" id="KW-0539">Nucleus</keyword>